<keyword evidence="1" id="KW-0949">S-adenosyl-L-methionine</keyword>
<keyword evidence="1 2" id="KW-0489">Methyltransferase</keyword>
<organism evidence="2 3">
    <name type="scientific">Pseudobutyrivibrio ruminis DSM 9787</name>
    <dbReference type="NCBI Taxonomy" id="1123011"/>
    <lineage>
        <taxon>Bacteria</taxon>
        <taxon>Bacillati</taxon>
        <taxon>Bacillota</taxon>
        <taxon>Clostridia</taxon>
        <taxon>Lachnospirales</taxon>
        <taxon>Lachnospiraceae</taxon>
        <taxon>Pseudobutyrivibrio</taxon>
    </lineage>
</organism>
<dbReference type="RefSeq" id="WP_097075996.1">
    <property type="nucleotide sequence ID" value="NZ_OBMR01000004.1"/>
</dbReference>
<comment type="caution">
    <text evidence="1">Lacks conserved residue(s) required for the propagation of feature annotation.</text>
</comment>
<gene>
    <name evidence="1" type="primary">rsmJ</name>
    <name evidence="2" type="ORF">SAMN02910411_1459</name>
</gene>
<evidence type="ECO:0000313" key="2">
    <source>
        <dbReference type="EMBL" id="SOB98448.1"/>
    </source>
</evidence>
<dbReference type="PANTHER" id="PTHR36112">
    <property type="entry name" value="RIBOSOMAL RNA SMALL SUBUNIT METHYLTRANSFERASE J"/>
    <property type="match status" value="1"/>
</dbReference>
<dbReference type="Proteomes" id="UP000219563">
    <property type="component" value="Unassembled WGS sequence"/>
</dbReference>
<dbReference type="Pfam" id="PF04445">
    <property type="entry name" value="SAM_MT"/>
    <property type="match status" value="1"/>
</dbReference>
<dbReference type="AlphaFoldDB" id="A0A285RWM9"/>
<dbReference type="Gene3D" id="3.40.50.150">
    <property type="entry name" value="Vaccinia Virus protein VP39"/>
    <property type="match status" value="1"/>
</dbReference>
<dbReference type="GO" id="GO:0005737">
    <property type="term" value="C:cytoplasm"/>
    <property type="evidence" value="ECO:0007669"/>
    <property type="project" value="UniProtKB-SubCell"/>
</dbReference>
<comment type="function">
    <text evidence="1">Specifically methylates the guanosine in position 1516 of 16S rRNA.</text>
</comment>
<keyword evidence="1" id="KW-0698">rRNA processing</keyword>
<dbReference type="InterPro" id="IPR029063">
    <property type="entry name" value="SAM-dependent_MTases_sf"/>
</dbReference>
<comment type="subcellular location">
    <subcellularLocation>
        <location evidence="1">Cytoplasm</location>
    </subcellularLocation>
</comment>
<dbReference type="InterPro" id="IPR007536">
    <property type="entry name" value="16SrRNA_methylTrfase_J"/>
</dbReference>
<dbReference type="EMBL" id="OBMR01000004">
    <property type="protein sequence ID" value="SOB98448.1"/>
    <property type="molecule type" value="Genomic_DNA"/>
</dbReference>
<reference evidence="2 3" key="1">
    <citation type="submission" date="2017-08" db="EMBL/GenBank/DDBJ databases">
        <authorList>
            <person name="de Groot N.N."/>
        </authorList>
    </citation>
    <scope>NUCLEOTIDE SEQUENCE [LARGE SCALE GENOMIC DNA]</scope>
    <source>
        <strain evidence="2 3">DSM 9787</strain>
    </source>
</reference>
<evidence type="ECO:0000256" key="1">
    <source>
        <dbReference type="HAMAP-Rule" id="MF_01523"/>
    </source>
</evidence>
<accession>A0A285RWM9</accession>
<keyword evidence="1 2" id="KW-0808">Transferase</keyword>
<dbReference type="SUPFAM" id="SSF53335">
    <property type="entry name" value="S-adenosyl-L-methionine-dependent methyltransferases"/>
    <property type="match status" value="1"/>
</dbReference>
<keyword evidence="1" id="KW-0963">Cytoplasm</keyword>
<dbReference type="EC" id="2.1.1.242" evidence="1"/>
<dbReference type="GO" id="GO:0008990">
    <property type="term" value="F:rRNA (guanine-N2-)-methyltransferase activity"/>
    <property type="evidence" value="ECO:0007669"/>
    <property type="project" value="UniProtKB-UniRule"/>
</dbReference>
<dbReference type="PANTHER" id="PTHR36112:SF1">
    <property type="entry name" value="RIBOSOMAL RNA SMALL SUBUNIT METHYLTRANSFERASE J"/>
    <property type="match status" value="1"/>
</dbReference>
<proteinExistence type="inferred from homology"/>
<sequence length="229" mass="25679">MTNEELLRFNTKLATVNLSLQQNAEGLTLTDGELSIMVDFREMLPRLKQSNLQREMLVKAARIKGQPMPQTLIDATAGFGEDSLILAAAGFQVQLYEFDEVIAALLKDGMERAMEIPELKEAVGRMKLVCGDSTEGMKNLNFKPDIVLLDPMFPARQKSALIKKKFQLIQRLESPCSTEEQLLDAAVAADPKRIVIKRPLKGPYLADRKPSYSLEGKAIRYDCFVFARN</sequence>
<evidence type="ECO:0000313" key="3">
    <source>
        <dbReference type="Proteomes" id="UP000219563"/>
    </source>
</evidence>
<dbReference type="HAMAP" id="MF_01523">
    <property type="entry name" value="16SrRNA_methyltr_J"/>
    <property type="match status" value="1"/>
</dbReference>
<feature type="binding site" evidence="1">
    <location>
        <position position="150"/>
    </location>
    <ligand>
        <name>S-adenosyl-L-methionine</name>
        <dbReference type="ChEBI" id="CHEBI:59789"/>
    </ligand>
</feature>
<comment type="catalytic activity">
    <reaction evidence="1">
        <text>guanosine(1516) in 16S rRNA + S-adenosyl-L-methionine = N(2)-methylguanosine(1516) in 16S rRNA + S-adenosyl-L-homocysteine + H(+)</text>
        <dbReference type="Rhea" id="RHEA:43220"/>
        <dbReference type="Rhea" id="RHEA-COMP:10412"/>
        <dbReference type="Rhea" id="RHEA-COMP:10413"/>
        <dbReference type="ChEBI" id="CHEBI:15378"/>
        <dbReference type="ChEBI" id="CHEBI:57856"/>
        <dbReference type="ChEBI" id="CHEBI:59789"/>
        <dbReference type="ChEBI" id="CHEBI:74269"/>
        <dbReference type="ChEBI" id="CHEBI:74481"/>
        <dbReference type="EC" id="2.1.1.242"/>
    </reaction>
</comment>
<comment type="similarity">
    <text evidence="1">Belongs to the methyltransferase superfamily. RsmJ family.</text>
</comment>
<protein>
    <recommendedName>
        <fullName evidence="1">Ribosomal RNA small subunit methyltransferase J</fullName>
        <ecNumber evidence="1">2.1.1.242</ecNumber>
    </recommendedName>
    <alternativeName>
        <fullName evidence="1">16S rRNA m2G1516 methyltransferase</fullName>
    </alternativeName>
    <alternativeName>
        <fullName evidence="1">rRNA (guanine-N(2)-)-methyltransferase</fullName>
    </alternativeName>
</protein>
<name>A0A285RWM9_9FIRM</name>